<sequence length="111" mass="11675">MVAACSTLVVGSAGPVETDAPANSDGCRTCALCFALDLDMFSCRNYLSFVDVPSGKSLTYLDGPNGSWNFQGSLGPFLQPLIPCLRVETATTKSRMGTLATPALLLIRSPI</sequence>
<comment type="caution">
    <text evidence="1">The sequence shown here is derived from an EMBL/GenBank/DDBJ whole genome shotgun (WGS) entry which is preliminary data.</text>
</comment>
<dbReference type="AlphaFoldDB" id="A0AAI9XMQ4"/>
<evidence type="ECO:0000313" key="1">
    <source>
        <dbReference type="EMBL" id="KAK1455561.1"/>
    </source>
</evidence>
<dbReference type="EMBL" id="MLGG01000024">
    <property type="protein sequence ID" value="KAK1455561.1"/>
    <property type="molecule type" value="Genomic_DNA"/>
</dbReference>
<reference evidence="1 2" key="1">
    <citation type="submission" date="2016-10" db="EMBL/GenBank/DDBJ databases">
        <title>The genome sequence of Colletotrichum fioriniae PJ7.</title>
        <authorList>
            <person name="Baroncelli R."/>
        </authorList>
    </citation>
    <scope>NUCLEOTIDE SEQUENCE [LARGE SCALE GENOMIC DNA]</scope>
    <source>
        <strain evidence="1">Col 31</strain>
    </source>
</reference>
<keyword evidence="2" id="KW-1185">Reference proteome</keyword>
<proteinExistence type="predicted"/>
<organism evidence="1 2">
    <name type="scientific">Colletotrichum melonis</name>
    <dbReference type="NCBI Taxonomy" id="1209925"/>
    <lineage>
        <taxon>Eukaryota</taxon>
        <taxon>Fungi</taxon>
        <taxon>Dikarya</taxon>
        <taxon>Ascomycota</taxon>
        <taxon>Pezizomycotina</taxon>
        <taxon>Sordariomycetes</taxon>
        <taxon>Hypocreomycetidae</taxon>
        <taxon>Glomerellales</taxon>
        <taxon>Glomerellaceae</taxon>
        <taxon>Colletotrichum</taxon>
        <taxon>Colletotrichum acutatum species complex</taxon>
    </lineage>
</organism>
<evidence type="ECO:0000313" key="2">
    <source>
        <dbReference type="Proteomes" id="UP001239795"/>
    </source>
</evidence>
<protein>
    <submittedName>
        <fullName evidence="1">Uncharacterized protein</fullName>
    </submittedName>
</protein>
<accession>A0AAI9XMQ4</accession>
<dbReference type="Proteomes" id="UP001239795">
    <property type="component" value="Unassembled WGS sequence"/>
</dbReference>
<gene>
    <name evidence="1" type="ORF">CMEL01_04321</name>
</gene>
<name>A0AAI9XMQ4_9PEZI</name>